<gene>
    <name evidence="1" type="ORF">ABU614_17120</name>
</gene>
<proteinExistence type="predicted"/>
<dbReference type="EMBL" id="CP159925">
    <property type="protein sequence ID" value="XCO74090.1"/>
    <property type="molecule type" value="Genomic_DNA"/>
</dbReference>
<evidence type="ECO:0000313" key="1">
    <source>
        <dbReference type="EMBL" id="XCO74090.1"/>
    </source>
</evidence>
<dbReference type="InterPro" id="IPR029068">
    <property type="entry name" value="Glyas_Bleomycin-R_OHBP_Dase"/>
</dbReference>
<dbReference type="AlphaFoldDB" id="A0AAU8MNW4"/>
<name>A0AAU8MNW4_9GAMM</name>
<sequence>MPTLNVSDLRPFIPAQDFALSKRFYAALGWDTRDVDRGLALVSLGEEQHFYIQDYYIKEVAENTMLHFTVDDAPAWHAHVAAVLRDGDFAPARVQPPRRQDYGASVVFVHDPSGVLLHLCQWDR</sequence>
<accession>A0AAU8MNW4</accession>
<protein>
    <submittedName>
        <fullName evidence="1">Glyoxalase</fullName>
    </submittedName>
</protein>
<organism evidence="1">
    <name type="scientific">Lysobacter firmicutimachus</name>
    <dbReference type="NCBI Taxonomy" id="1792846"/>
    <lineage>
        <taxon>Bacteria</taxon>
        <taxon>Pseudomonadati</taxon>
        <taxon>Pseudomonadota</taxon>
        <taxon>Gammaproteobacteria</taxon>
        <taxon>Lysobacterales</taxon>
        <taxon>Lysobacteraceae</taxon>
        <taxon>Lysobacter</taxon>
    </lineage>
</organism>
<dbReference type="RefSeq" id="WP_363796946.1">
    <property type="nucleotide sequence ID" value="NZ_CP159925.1"/>
</dbReference>
<dbReference type="Gene3D" id="3.10.180.10">
    <property type="entry name" value="2,3-Dihydroxybiphenyl 1,2-Dioxygenase, domain 1"/>
    <property type="match status" value="1"/>
</dbReference>
<dbReference type="SUPFAM" id="SSF54593">
    <property type="entry name" value="Glyoxalase/Bleomycin resistance protein/Dihydroxybiphenyl dioxygenase"/>
    <property type="match status" value="1"/>
</dbReference>
<reference evidence="1" key="1">
    <citation type="submission" date="2024-06" db="EMBL/GenBank/DDBJ databases">
        <authorList>
            <person name="Li S."/>
        </authorList>
    </citation>
    <scope>NUCLEOTIDE SEQUENCE</scope>
    <source>
        <strain evidence="1">SR10</strain>
    </source>
</reference>